<evidence type="ECO:0000313" key="2">
    <source>
        <dbReference type="Proteomes" id="UP000431462"/>
    </source>
</evidence>
<dbReference type="AlphaFoldDB" id="A0A844HZN5"/>
<comment type="caution">
    <text evidence="1">The sequence shown here is derived from an EMBL/GenBank/DDBJ whole genome shotgun (WGS) entry which is preliminary data.</text>
</comment>
<protein>
    <submittedName>
        <fullName evidence="1">Uncharacterized protein</fullName>
    </submittedName>
</protein>
<reference evidence="1 2" key="1">
    <citation type="submission" date="2019-06" db="EMBL/GenBank/DDBJ databases">
        <title>Enrichment of Autotrophic Halophilic Microorganisms from Red Sea Brine Pool Using Microbial Electrosynthesis System.</title>
        <authorList>
            <person name="Alqahtani M.F."/>
            <person name="Bajracharya S."/>
            <person name="Katuri K.P."/>
            <person name="Ali M."/>
            <person name="Saikaly P.E."/>
        </authorList>
    </citation>
    <scope>NUCLEOTIDE SEQUENCE [LARGE SCALE GENOMIC DNA]</scope>
    <source>
        <strain evidence="1">MES15</strain>
    </source>
</reference>
<gene>
    <name evidence="1" type="ORF">FH752_05830</name>
</gene>
<name>A0A844HZN5_9GAMM</name>
<evidence type="ECO:0000313" key="1">
    <source>
        <dbReference type="EMBL" id="MTI98123.1"/>
    </source>
</evidence>
<dbReference type="EMBL" id="VENC01000006">
    <property type="protein sequence ID" value="MTI98123.1"/>
    <property type="molecule type" value="Genomic_DNA"/>
</dbReference>
<organism evidence="1 2">
    <name type="scientific">Marinobacter adhaerens</name>
    <dbReference type="NCBI Taxonomy" id="1033846"/>
    <lineage>
        <taxon>Bacteria</taxon>
        <taxon>Pseudomonadati</taxon>
        <taxon>Pseudomonadota</taxon>
        <taxon>Gammaproteobacteria</taxon>
        <taxon>Pseudomonadales</taxon>
        <taxon>Marinobacteraceae</taxon>
        <taxon>Marinobacter</taxon>
    </lineage>
</organism>
<sequence length="285" mass="30792">MATQESCATLDTTILVLHPSSAPHVVNTDGALEFEEEGALVLPAQKQLKDALIRALNEYASSRKTGAVAVESWLRVDSRSDIEFPATYVIKLVGSGVTSVDVEAFSAAARLILAKLIPQQALGEPEVDSLLGKQDQDVLQSLGEDVAARFANKSIKQGVMIKFGRADSHGITMQGVMPALTVEQGSLGTIEGIARPLGFDEEKSIVILTVRKAANDDKGSHCEGRIEVLCHDLKFLRIVAQVYANCGQVEFKAITQPEARKKKPVITLVELNEVAANELDQFELE</sequence>
<proteinExistence type="predicted"/>
<dbReference type="Proteomes" id="UP000431462">
    <property type="component" value="Unassembled WGS sequence"/>
</dbReference>
<accession>A0A844HZN5</accession>